<feature type="domain" description="Laminin EGF-like" evidence="9">
    <location>
        <begin position="65"/>
        <end position="111"/>
    </location>
</feature>
<evidence type="ECO:0000256" key="3">
    <source>
        <dbReference type="ARBA" id="ARBA00022729"/>
    </source>
</evidence>
<dbReference type="InterPro" id="IPR002049">
    <property type="entry name" value="LE_dom"/>
</dbReference>
<dbReference type="InterPro" id="IPR050440">
    <property type="entry name" value="Laminin/Netrin_ECM"/>
</dbReference>
<keyword evidence="4" id="KW-0677">Repeat</keyword>
<feature type="disulfide bond" evidence="8">
    <location>
        <begin position="85"/>
        <end position="94"/>
    </location>
</feature>
<evidence type="ECO:0000313" key="11">
    <source>
        <dbReference type="Proteomes" id="UP000261380"/>
    </source>
</evidence>
<proteinExistence type="predicted"/>
<dbReference type="PROSITE" id="PS50027">
    <property type="entry name" value="EGF_LAM_2"/>
    <property type="match status" value="1"/>
</dbReference>
<dbReference type="STRING" id="32473.ENSXCOP00000003407"/>
<dbReference type="PANTHER" id="PTHR10574">
    <property type="entry name" value="NETRIN/LAMININ-RELATED"/>
    <property type="match status" value="1"/>
</dbReference>
<keyword evidence="6" id="KW-0325">Glycoprotein</keyword>
<dbReference type="InterPro" id="IPR056863">
    <property type="entry name" value="LMN_ATRN_NET-like_EGF"/>
</dbReference>
<evidence type="ECO:0000256" key="5">
    <source>
        <dbReference type="ARBA" id="ARBA00023157"/>
    </source>
</evidence>
<sequence>MSLPVLTCPYLSLPTVSDLGLSLNRHGVRQGGGVCVDCQQNTTGTNCENCRDGYYRPSGRGCLPCGCSQSGSVSESCDQDGRCRCTEGVAGDKCDRCSHGYYGYHGRNCTGERVQGKLKHTHTHL</sequence>
<dbReference type="Proteomes" id="UP000261380">
    <property type="component" value="Unplaced"/>
</dbReference>
<keyword evidence="3" id="KW-0732">Signal</keyword>
<evidence type="ECO:0000256" key="7">
    <source>
        <dbReference type="ARBA" id="ARBA00023292"/>
    </source>
</evidence>
<dbReference type="GO" id="GO:0009887">
    <property type="term" value="P:animal organ morphogenesis"/>
    <property type="evidence" value="ECO:0007669"/>
    <property type="project" value="TreeGrafter"/>
</dbReference>
<dbReference type="CDD" id="cd00055">
    <property type="entry name" value="EGF_Lam"/>
    <property type="match status" value="1"/>
</dbReference>
<keyword evidence="11" id="KW-1185">Reference proteome</keyword>
<evidence type="ECO:0000256" key="4">
    <source>
        <dbReference type="ARBA" id="ARBA00022737"/>
    </source>
</evidence>
<dbReference type="Ensembl" id="ENSXCOT00000003445.1">
    <property type="protein sequence ID" value="ENSXCOP00000003407.1"/>
    <property type="gene ID" value="ENSXCOG00000002690.1"/>
</dbReference>
<dbReference type="FunFam" id="2.10.25.10:FF:000094">
    <property type="entry name" value="Laminin subunit alpha-2"/>
    <property type="match status" value="1"/>
</dbReference>
<dbReference type="PANTHER" id="PTHR10574:SF406">
    <property type="entry name" value="LAMININ SUBUNIT ALPHA 5"/>
    <property type="match status" value="1"/>
</dbReference>
<name>A0A3B5KXW9_9TELE</name>
<protein>
    <recommendedName>
        <fullName evidence="9">Laminin EGF-like domain-containing protein</fullName>
    </recommendedName>
</protein>
<dbReference type="GO" id="GO:0009888">
    <property type="term" value="P:tissue development"/>
    <property type="evidence" value="ECO:0007669"/>
    <property type="project" value="TreeGrafter"/>
</dbReference>
<evidence type="ECO:0000256" key="8">
    <source>
        <dbReference type="PROSITE-ProRule" id="PRU00460"/>
    </source>
</evidence>
<dbReference type="SMART" id="SM00180">
    <property type="entry name" value="EGF_Lam"/>
    <property type="match status" value="2"/>
</dbReference>
<evidence type="ECO:0000259" key="9">
    <source>
        <dbReference type="PROSITE" id="PS50027"/>
    </source>
</evidence>
<dbReference type="AlphaFoldDB" id="A0A3B5KXW9"/>
<dbReference type="Gene3D" id="2.10.25.10">
    <property type="entry name" value="Laminin"/>
    <property type="match status" value="2"/>
</dbReference>
<accession>A0A3B5KXW9</accession>
<organism evidence="10 11">
    <name type="scientific">Xiphophorus couchianus</name>
    <name type="common">Monterrey platyfish</name>
    <dbReference type="NCBI Taxonomy" id="32473"/>
    <lineage>
        <taxon>Eukaryota</taxon>
        <taxon>Metazoa</taxon>
        <taxon>Chordata</taxon>
        <taxon>Craniata</taxon>
        <taxon>Vertebrata</taxon>
        <taxon>Euteleostomi</taxon>
        <taxon>Actinopterygii</taxon>
        <taxon>Neopterygii</taxon>
        <taxon>Teleostei</taxon>
        <taxon>Neoteleostei</taxon>
        <taxon>Acanthomorphata</taxon>
        <taxon>Ovalentaria</taxon>
        <taxon>Atherinomorphae</taxon>
        <taxon>Cyprinodontiformes</taxon>
        <taxon>Poeciliidae</taxon>
        <taxon>Poeciliinae</taxon>
        <taxon>Xiphophorus</taxon>
    </lineage>
</organism>
<keyword evidence="5 8" id="KW-1015">Disulfide bond</keyword>
<evidence type="ECO:0000256" key="2">
    <source>
        <dbReference type="ARBA" id="ARBA00022525"/>
    </source>
</evidence>
<dbReference type="SUPFAM" id="SSF57196">
    <property type="entry name" value="EGF/Laminin"/>
    <property type="match status" value="2"/>
</dbReference>
<dbReference type="Pfam" id="PF00053">
    <property type="entry name" value="EGF_laminin"/>
    <property type="match status" value="1"/>
</dbReference>
<reference evidence="10" key="1">
    <citation type="submission" date="2025-08" db="UniProtKB">
        <authorList>
            <consortium name="Ensembl"/>
        </authorList>
    </citation>
    <scope>IDENTIFICATION</scope>
</reference>
<dbReference type="GeneTree" id="ENSGT00940000167067"/>
<dbReference type="Pfam" id="PF24973">
    <property type="entry name" value="EGF_LMN_ATRN"/>
    <property type="match status" value="1"/>
</dbReference>
<comment type="subcellular location">
    <subcellularLocation>
        <location evidence="1">Secreted</location>
    </subcellularLocation>
</comment>
<feature type="disulfide bond" evidence="8">
    <location>
        <begin position="65"/>
        <end position="77"/>
    </location>
</feature>
<evidence type="ECO:0000313" key="10">
    <source>
        <dbReference type="Ensembl" id="ENSXCOP00000003407.1"/>
    </source>
</evidence>
<evidence type="ECO:0000256" key="6">
    <source>
        <dbReference type="ARBA" id="ARBA00023180"/>
    </source>
</evidence>
<keyword evidence="2" id="KW-0964">Secreted</keyword>
<keyword evidence="7 8" id="KW-0424">Laminin EGF-like domain</keyword>
<evidence type="ECO:0000256" key="1">
    <source>
        <dbReference type="ARBA" id="ARBA00004613"/>
    </source>
</evidence>
<comment type="caution">
    <text evidence="8">Lacks conserved residue(s) required for the propagation of feature annotation.</text>
</comment>
<dbReference type="PROSITE" id="PS01248">
    <property type="entry name" value="EGF_LAM_1"/>
    <property type="match status" value="1"/>
</dbReference>
<dbReference type="GO" id="GO:0005604">
    <property type="term" value="C:basement membrane"/>
    <property type="evidence" value="ECO:0007669"/>
    <property type="project" value="UniProtKB-ARBA"/>
</dbReference>
<dbReference type="GO" id="GO:0005576">
    <property type="term" value="C:extracellular region"/>
    <property type="evidence" value="ECO:0007669"/>
    <property type="project" value="UniProtKB-SubCell"/>
</dbReference>
<reference evidence="10" key="2">
    <citation type="submission" date="2025-09" db="UniProtKB">
        <authorList>
            <consortium name="Ensembl"/>
        </authorList>
    </citation>
    <scope>IDENTIFICATION</scope>
</reference>
<dbReference type="FunFam" id="2.10.25.10:FF:000188">
    <property type="entry name" value="Laminin subunit gamma 2"/>
    <property type="match status" value="1"/>
</dbReference>